<keyword evidence="2" id="KW-0812">Transmembrane</keyword>
<evidence type="ECO:0000259" key="3">
    <source>
        <dbReference type="Pfam" id="PF20151"/>
    </source>
</evidence>
<evidence type="ECO:0000256" key="1">
    <source>
        <dbReference type="SAM" id="MobiDB-lite"/>
    </source>
</evidence>
<gene>
    <name evidence="4" type="ORF">CVT24_000430</name>
</gene>
<dbReference type="Proteomes" id="UP000284842">
    <property type="component" value="Unassembled WGS sequence"/>
</dbReference>
<dbReference type="InterPro" id="IPR045340">
    <property type="entry name" value="DUF6533"/>
</dbReference>
<proteinExistence type="predicted"/>
<evidence type="ECO:0000256" key="2">
    <source>
        <dbReference type="SAM" id="Phobius"/>
    </source>
</evidence>
<keyword evidence="5" id="KW-1185">Reference proteome</keyword>
<feature type="compositionally biased region" description="Polar residues" evidence="1">
    <location>
        <begin position="441"/>
        <end position="456"/>
    </location>
</feature>
<feature type="region of interest" description="Disordered" evidence="1">
    <location>
        <begin position="514"/>
        <end position="544"/>
    </location>
</feature>
<sequence>MDMSIAGGNLNDIFLPLRQSQQSAYIIVSSLVVFICDLFYTLPDEVEYIWKAKWSLPKVLYLMTRYWGILVVGCKAAIWFDIIGNSVVSPLVGVVLGLRIYALYGRSKKVLYFVTFLVACETGAQIYLDWNQGRETAGEVFLTPPTYPMLGCLAFAGSRQVTLVGWVTAFVVAGKHALLTSIFFGMTIYKLRKNALEIGLANSKSKTRPSDSPLIQAFIRGGALSFLLVALVFPINAGMTLGLNSPFIVSFEPWISLALSLAGTRLILTLRRADAKALKAADKDSVLGMETWEADLDSRSMQISQGPTTDPLSTTQMNSNAPTSPSYAAVASRNSPPPVPPSGGAERNSVSSIARTRPSPYDRVEVPSDASHPPLTPSRQTKQKQPTPVSARLTRSNKKSVKDAKEAEAPATPAASLLADSESGESSSQNHDQDVIMDSVMDTQSPTSIGSPNLQSPVPPLGDITNLPVPSLSGNILDMGQPATAAAAPPPANTTSTPPIVSEENVIQATTASPVATADPTVPIPPPANPPTITNPNPTPPPVATNDFYQPVPGSNPPNIHMDPLAHMEYLTPECRARWLNAPGDNILAYIFNDNFSPDGYEQTRQIRRMIEKALPNPPSFRVCHGDQVRATNTNGLNTRPAYAYLITGLPDAERHTLLDRQVWANNECAVRFIPLRPPPSNLAIVLNGFPSNPDEGGNEDILLIVQTILQGNVGPGFAAFVREHADNLPPHLRYDPPGAMIHIINSIEVLGIMMGNSLHYQGIAGVPKPRKLLNCNYCKAQDHPTVQCPFPSLTGWPAPHNASSLDALATHDASTTPPTAAITNIFDQPNPARGASRGRAASRGSGRGNRGHGRT</sequence>
<feature type="transmembrane region" description="Helical" evidence="2">
    <location>
        <begin position="110"/>
        <end position="128"/>
    </location>
</feature>
<dbReference type="OrthoDB" id="3349377at2759"/>
<feature type="domain" description="DUF6533" evidence="3">
    <location>
        <begin position="25"/>
        <end position="70"/>
    </location>
</feature>
<feature type="transmembrane region" description="Helical" evidence="2">
    <location>
        <begin position="87"/>
        <end position="104"/>
    </location>
</feature>
<feature type="compositionally biased region" description="Polar residues" evidence="1">
    <location>
        <begin position="299"/>
        <end position="326"/>
    </location>
</feature>
<keyword evidence="2" id="KW-0472">Membrane</keyword>
<dbReference type="Pfam" id="PF20151">
    <property type="entry name" value="DUF6533"/>
    <property type="match status" value="1"/>
</dbReference>
<accession>A0A409W754</accession>
<feature type="compositionally biased region" description="Low complexity" evidence="1">
    <location>
        <begin position="833"/>
        <end position="845"/>
    </location>
</feature>
<protein>
    <recommendedName>
        <fullName evidence="3">DUF6533 domain-containing protein</fullName>
    </recommendedName>
</protein>
<feature type="transmembrane region" description="Helical" evidence="2">
    <location>
        <begin position="24"/>
        <end position="42"/>
    </location>
</feature>
<name>A0A409W754_9AGAR</name>
<reference evidence="4 5" key="1">
    <citation type="journal article" date="2018" name="Evol. Lett.">
        <title>Horizontal gene cluster transfer increased hallucinogenic mushroom diversity.</title>
        <authorList>
            <person name="Reynolds H.T."/>
            <person name="Vijayakumar V."/>
            <person name="Gluck-Thaler E."/>
            <person name="Korotkin H.B."/>
            <person name="Matheny P.B."/>
            <person name="Slot J.C."/>
        </authorList>
    </citation>
    <scope>NUCLEOTIDE SEQUENCE [LARGE SCALE GENOMIC DNA]</scope>
    <source>
        <strain evidence="4 5">2629</strain>
    </source>
</reference>
<dbReference type="InParanoid" id="A0A409W754"/>
<feature type="compositionally biased region" description="Low complexity" evidence="1">
    <location>
        <begin position="409"/>
        <end position="421"/>
    </location>
</feature>
<dbReference type="EMBL" id="NHTK01005761">
    <property type="protein sequence ID" value="PPQ74328.1"/>
    <property type="molecule type" value="Genomic_DNA"/>
</dbReference>
<evidence type="ECO:0000313" key="5">
    <source>
        <dbReference type="Proteomes" id="UP000284842"/>
    </source>
</evidence>
<feature type="compositionally biased region" description="Low complexity" evidence="1">
    <location>
        <begin position="482"/>
        <end position="499"/>
    </location>
</feature>
<feature type="compositionally biased region" description="Polar residues" evidence="1">
    <location>
        <begin position="814"/>
        <end position="828"/>
    </location>
</feature>
<feature type="transmembrane region" description="Helical" evidence="2">
    <location>
        <begin position="163"/>
        <end position="184"/>
    </location>
</feature>
<feature type="transmembrane region" description="Helical" evidence="2">
    <location>
        <begin position="214"/>
        <end position="235"/>
    </location>
</feature>
<feature type="region of interest" description="Disordered" evidence="1">
    <location>
        <begin position="814"/>
        <end position="856"/>
    </location>
</feature>
<feature type="region of interest" description="Disordered" evidence="1">
    <location>
        <begin position="297"/>
        <end position="499"/>
    </location>
</feature>
<keyword evidence="2" id="KW-1133">Transmembrane helix</keyword>
<dbReference type="AlphaFoldDB" id="A0A409W754"/>
<comment type="caution">
    <text evidence="4">The sequence shown here is derived from an EMBL/GenBank/DDBJ whole genome shotgun (WGS) entry which is preliminary data.</text>
</comment>
<evidence type="ECO:0000313" key="4">
    <source>
        <dbReference type="EMBL" id="PPQ74328.1"/>
    </source>
</evidence>
<organism evidence="4 5">
    <name type="scientific">Panaeolus cyanescens</name>
    <dbReference type="NCBI Taxonomy" id="181874"/>
    <lineage>
        <taxon>Eukaryota</taxon>
        <taxon>Fungi</taxon>
        <taxon>Dikarya</taxon>
        <taxon>Basidiomycota</taxon>
        <taxon>Agaricomycotina</taxon>
        <taxon>Agaricomycetes</taxon>
        <taxon>Agaricomycetidae</taxon>
        <taxon>Agaricales</taxon>
        <taxon>Agaricineae</taxon>
        <taxon>Galeropsidaceae</taxon>
        <taxon>Panaeolus</taxon>
    </lineage>
</organism>
<feature type="compositionally biased region" description="Polar residues" evidence="1">
    <location>
        <begin position="377"/>
        <end position="388"/>
    </location>
</feature>